<sequence length="66" mass="7208">MGMNVGINEYTLAIITTNKNMQNGGGCPIFYADNEKDLQQKAMLMSKCVSGMVHEMTSGTLIVVKH</sequence>
<keyword evidence="2" id="KW-1185">Reference proteome</keyword>
<dbReference type="EMBL" id="NOJZ02000001">
    <property type="protein sequence ID" value="RDY24924.1"/>
    <property type="molecule type" value="Genomic_DNA"/>
</dbReference>
<comment type="caution">
    <text evidence="1">The sequence shown here is derived from an EMBL/GenBank/DDBJ whole genome shotgun (WGS) entry which is preliminary data.</text>
</comment>
<dbReference type="InterPro" id="IPR054055">
    <property type="entry name" value="YpzH"/>
</dbReference>
<evidence type="ECO:0000313" key="1">
    <source>
        <dbReference type="EMBL" id="RDY24924.1"/>
    </source>
</evidence>
<name>A0A371IWS1_9FIRM</name>
<reference evidence="1 2" key="1">
    <citation type="journal article" date="2017" name="Genome Announc.">
        <title>Draft Genome Sequence of Romboutsia maritimum sp. nov. Strain CCRI-22766(T), Isolated from Coastal Estuarine Mud.</title>
        <authorList>
            <person name="Maheux A.F."/>
            <person name="Boudreau D.K."/>
            <person name="Berube E."/>
            <person name="Boissinot M."/>
            <person name="Raymond F."/>
            <person name="Brodeur S."/>
            <person name="Corbeil J."/>
            <person name="Brightwell G."/>
            <person name="Broda D."/>
            <person name="Omar R.F."/>
            <person name="Bergeron M.G."/>
        </authorList>
    </citation>
    <scope>NUCLEOTIDE SEQUENCE [LARGE SCALE GENOMIC DNA]</scope>
    <source>
        <strain evidence="1 2">CCRI-22766</strain>
    </source>
</reference>
<organism evidence="1 2">
    <name type="scientific">Romboutsia maritimum</name>
    <dbReference type="NCBI Taxonomy" id="2020948"/>
    <lineage>
        <taxon>Bacteria</taxon>
        <taxon>Bacillati</taxon>
        <taxon>Bacillota</taxon>
        <taxon>Clostridia</taxon>
        <taxon>Peptostreptococcales</taxon>
        <taxon>Peptostreptococcaceae</taxon>
        <taxon>Romboutsia</taxon>
    </lineage>
</organism>
<accession>A0A371IWS1</accession>
<dbReference type="RefSeq" id="WP_095404717.1">
    <property type="nucleotide sequence ID" value="NZ_NOJZ02000001.1"/>
</dbReference>
<protein>
    <submittedName>
        <fullName evidence="1">Uncharacterized protein</fullName>
    </submittedName>
</protein>
<gene>
    <name evidence="1" type="ORF">CHF27_001615</name>
</gene>
<dbReference type="AlphaFoldDB" id="A0A371IWS1"/>
<dbReference type="Proteomes" id="UP000243494">
    <property type="component" value="Unassembled WGS sequence"/>
</dbReference>
<proteinExistence type="predicted"/>
<dbReference type="Pfam" id="PF21835">
    <property type="entry name" value="YIEGIA_cap"/>
    <property type="match status" value="1"/>
</dbReference>
<dbReference type="OrthoDB" id="1955035at2"/>
<evidence type="ECO:0000313" key="2">
    <source>
        <dbReference type="Proteomes" id="UP000243494"/>
    </source>
</evidence>